<dbReference type="AlphaFoldDB" id="A0AA88KTQ5"/>
<accession>A0AA88KTQ5</accession>
<evidence type="ECO:0000313" key="1">
    <source>
        <dbReference type="EMBL" id="KAG2388767.1"/>
    </source>
</evidence>
<dbReference type="GeneID" id="68092668"/>
<dbReference type="SUPFAM" id="SSF48371">
    <property type="entry name" value="ARM repeat"/>
    <property type="match status" value="1"/>
</dbReference>
<sequence>MLYNMACLIAIIGKFRKKEQKKYFTTSIKTFKQNTTLYEALTQLTNNKLLRVQSDELGRMSVYLYKELVTYSGAIQQRGSFLELLEDMLESEDTVSKAIILFVAEVVRHDKLQVYTIFKYIESDNEITKKNGLRILAEVFDERDEQAADEDLIQLVTSYLIKRLGEDLSIRSCAATVFSHLDTKIVLKQLLPLYLSKNEKERSAAHEALVKIMDSNVENPTAFLDVIDCIKDIMIENNKDVESTRKQLAERVMTFLPKYLTQLSPSATKLLVTSTIMKFFEFNSDPILVFMLNKILNFTLTVEHNTNTTTEDEYLLNTKKELLITIIELVLKKLIQEHKLAQDENLTIFDELAPLLVLKTLPVSIFFYIHPSEDYDNLFMKLLKILISYLKDHTAAEELRRVAAEVASKLPPRQTLHTFIDHFVKFIDSENATDAHLKKAKAFIFCICQSIALYEEDPYIFSFLTEDKKLISTLKQVLMKRTDNEEFTKIQQGCMDCLSMIIKYMLNYPQHSTFISETILQIQDKTTHSAIIQDDSNTILRIAFSNIVTKTSKILPLKHQLTFATIIIPYLVKILLQPRRESLSGELSIPLFASSLQALLNIIYQIKSAVHPFSKMILEALSKCLSDTDGNIRLFALKTLSAILYAREDVLTDYQTIFEFEILKKVKGMASIESNIEAKKLATELCKIMGIQLQ</sequence>
<dbReference type="EMBL" id="PYSW02000009">
    <property type="protein sequence ID" value="KAG2388767.1"/>
    <property type="molecule type" value="Genomic_DNA"/>
</dbReference>
<name>A0AA88KTQ5_NAELO</name>
<protein>
    <submittedName>
        <fullName evidence="1">Uncharacterized protein</fullName>
    </submittedName>
</protein>
<organism evidence="1 2">
    <name type="scientific">Naegleria lovaniensis</name>
    <name type="common">Amoeba</name>
    <dbReference type="NCBI Taxonomy" id="51637"/>
    <lineage>
        <taxon>Eukaryota</taxon>
        <taxon>Discoba</taxon>
        <taxon>Heterolobosea</taxon>
        <taxon>Tetramitia</taxon>
        <taxon>Eutetramitia</taxon>
        <taxon>Vahlkampfiidae</taxon>
        <taxon>Naegleria</taxon>
    </lineage>
</organism>
<keyword evidence="2" id="KW-1185">Reference proteome</keyword>
<dbReference type="Proteomes" id="UP000816034">
    <property type="component" value="Unassembled WGS sequence"/>
</dbReference>
<dbReference type="Gene3D" id="1.25.10.10">
    <property type="entry name" value="Leucine-rich Repeat Variant"/>
    <property type="match status" value="2"/>
</dbReference>
<evidence type="ECO:0000313" key="2">
    <source>
        <dbReference type="Proteomes" id="UP000816034"/>
    </source>
</evidence>
<gene>
    <name evidence="1" type="ORF">C9374_000206</name>
</gene>
<reference evidence="1 2" key="1">
    <citation type="journal article" date="2018" name="BMC Genomics">
        <title>The genome of Naegleria lovaniensis, the basis for a comparative approach to unravel pathogenicity factors of the human pathogenic amoeba N. fowleri.</title>
        <authorList>
            <person name="Liechti N."/>
            <person name="Schurch N."/>
            <person name="Bruggmann R."/>
            <person name="Wittwer M."/>
        </authorList>
    </citation>
    <scope>NUCLEOTIDE SEQUENCE [LARGE SCALE GENOMIC DNA]</scope>
    <source>
        <strain evidence="1 2">ATCC 30569</strain>
    </source>
</reference>
<dbReference type="PANTHER" id="PTHR37743:SF1">
    <property type="entry name" value="ARM REPEAT SUPERFAMILY PROTEIN"/>
    <property type="match status" value="1"/>
</dbReference>
<dbReference type="InterPro" id="IPR011989">
    <property type="entry name" value="ARM-like"/>
</dbReference>
<dbReference type="PANTHER" id="PTHR37743">
    <property type="entry name" value="ARM REPEAT SUPERFAMILY PROTEIN"/>
    <property type="match status" value="1"/>
</dbReference>
<comment type="caution">
    <text evidence="1">The sequence shown here is derived from an EMBL/GenBank/DDBJ whole genome shotgun (WGS) entry which is preliminary data.</text>
</comment>
<dbReference type="InterPro" id="IPR016024">
    <property type="entry name" value="ARM-type_fold"/>
</dbReference>
<dbReference type="RefSeq" id="XP_044552759.1">
    <property type="nucleotide sequence ID" value="XM_044691436.1"/>
</dbReference>
<proteinExistence type="predicted"/>